<evidence type="ECO:0000313" key="1">
    <source>
        <dbReference type="EMBL" id="HIU28242.1"/>
    </source>
</evidence>
<organism evidence="1 2">
    <name type="scientific">Candidatus Fimisoma avicola</name>
    <dbReference type="NCBI Taxonomy" id="2840826"/>
    <lineage>
        <taxon>Bacteria</taxon>
        <taxon>Bacillati</taxon>
        <taxon>Bacillota</taxon>
        <taxon>Clostridia</taxon>
        <taxon>Eubacteriales</taxon>
        <taxon>Candidatus Fimisoma</taxon>
    </lineage>
</organism>
<dbReference type="AlphaFoldDB" id="A0A9D1I5M5"/>
<dbReference type="InterPro" id="IPR010894">
    <property type="entry name" value="SpoVAD"/>
</dbReference>
<reference evidence="1" key="2">
    <citation type="journal article" date="2021" name="PeerJ">
        <title>Extensive microbial diversity within the chicken gut microbiome revealed by metagenomics and culture.</title>
        <authorList>
            <person name="Gilroy R."/>
            <person name="Ravi A."/>
            <person name="Getino M."/>
            <person name="Pursley I."/>
            <person name="Horton D.L."/>
            <person name="Alikhan N.F."/>
            <person name="Baker D."/>
            <person name="Gharbi K."/>
            <person name="Hall N."/>
            <person name="Watson M."/>
            <person name="Adriaenssens E.M."/>
            <person name="Foster-Nyarko E."/>
            <person name="Jarju S."/>
            <person name="Secka A."/>
            <person name="Antonio M."/>
            <person name="Oren A."/>
            <person name="Chaudhuri R.R."/>
            <person name="La Ragione R."/>
            <person name="Hildebrand F."/>
            <person name="Pallen M.J."/>
        </authorList>
    </citation>
    <scope>NUCLEOTIDE SEQUENCE</scope>
    <source>
        <strain evidence="1">11300</strain>
    </source>
</reference>
<protein>
    <submittedName>
        <fullName evidence="1">Stage V sporulation protein AD</fullName>
    </submittedName>
</protein>
<reference evidence="1" key="1">
    <citation type="submission" date="2020-10" db="EMBL/GenBank/DDBJ databases">
        <authorList>
            <person name="Gilroy R."/>
        </authorList>
    </citation>
    <scope>NUCLEOTIDE SEQUENCE</scope>
    <source>
        <strain evidence="1">11300</strain>
    </source>
</reference>
<accession>A0A9D1I5M5</accession>
<dbReference type="EMBL" id="DVMO01000113">
    <property type="protein sequence ID" value="HIU28242.1"/>
    <property type="molecule type" value="Genomic_DNA"/>
</dbReference>
<dbReference type="SUPFAM" id="SSF53901">
    <property type="entry name" value="Thiolase-like"/>
    <property type="match status" value="1"/>
</dbReference>
<dbReference type="InterPro" id="IPR038369">
    <property type="entry name" value="SpoVAD_sf"/>
</dbReference>
<dbReference type="GO" id="GO:0016746">
    <property type="term" value="F:acyltransferase activity"/>
    <property type="evidence" value="ECO:0007669"/>
    <property type="project" value="InterPro"/>
</dbReference>
<proteinExistence type="predicted"/>
<comment type="caution">
    <text evidence="1">The sequence shown here is derived from an EMBL/GenBank/DDBJ whole genome shotgun (WGS) entry which is preliminary data.</text>
</comment>
<sequence>MEYKKIGKQTVKFAEKPILAGRGNVAGEKEGQGPLAKYFDMVLEDDMFGQKSWEKAESKMLKEAMNKAVSRSGLERDKIDAMLSGDLLNQLMSSSFTARDMHIPFLGLYGACSTMTESLLLGSMLIDGGFARNVLVGASSHFCTAERQFRMPVEHGNQRPPSAQWTTTGAGALVISLDDSADKGHRVKIRAESATIGKVIDAGIRDANQMGAAMVPAAVDTLLNHLEDTRRPLEYYDLVVTGDLGFIGKDIMKDLLKDAGLNEKSIFTRYDDCGAMIFSKDQDVHGGGSGCGCSAVVFTGYLMKQMEEKKIKRLLLMSTGALLSTISPMQGESIPGIAHAVSLEVD</sequence>
<dbReference type="Pfam" id="PF07451">
    <property type="entry name" value="SpoVAD"/>
    <property type="match status" value="1"/>
</dbReference>
<dbReference type="Gene3D" id="3.40.47.40">
    <property type="entry name" value="Stage V sporulation protein AD"/>
    <property type="match status" value="1"/>
</dbReference>
<dbReference type="InterPro" id="IPR016039">
    <property type="entry name" value="Thiolase-like"/>
</dbReference>
<dbReference type="PIRSF" id="PIRSF011570">
    <property type="entry name" value="SpoVAD"/>
    <property type="match status" value="1"/>
</dbReference>
<evidence type="ECO:0000313" key="2">
    <source>
        <dbReference type="Proteomes" id="UP000824091"/>
    </source>
</evidence>
<dbReference type="NCBIfam" id="TIGR02845">
    <property type="entry name" value="spore_V_AD"/>
    <property type="match status" value="1"/>
</dbReference>
<dbReference type="NCBIfam" id="NF006160">
    <property type="entry name" value="PRK08304.1"/>
    <property type="match status" value="1"/>
</dbReference>
<dbReference type="Proteomes" id="UP000824091">
    <property type="component" value="Unassembled WGS sequence"/>
</dbReference>
<name>A0A9D1I5M5_9FIRM</name>
<gene>
    <name evidence="1" type="primary">spoVAD</name>
    <name evidence="1" type="ORF">IAD16_07685</name>
</gene>